<name>A0ABT4E185_9BACL</name>
<sequence length="228" mass="26085">MSVNRYMHIVRSGTHVPMGKAYRFFIIVMYHADSMGLDVIEKSADSLSKSALTLSFIPADGIEVRAIYGYESAVQGDRRLIVLGPPVPDDMKLLVIECESSGSWDIPGKWTIAQCELMLEGKGQREEAQTVIEVQQIQMDVTESDSLCAAEHQVNRQLKWIRELPLLTPSLHASRMTENKQDPYWLFQRKLDELIVVAIQAPQDELRQMLLYIHEKLVQYGERLILRK</sequence>
<organism evidence="1 2">
    <name type="scientific">Paenibacillus apiarius</name>
    <dbReference type="NCBI Taxonomy" id="46240"/>
    <lineage>
        <taxon>Bacteria</taxon>
        <taxon>Bacillati</taxon>
        <taxon>Bacillota</taxon>
        <taxon>Bacilli</taxon>
        <taxon>Bacillales</taxon>
        <taxon>Paenibacillaceae</taxon>
        <taxon>Paenibacillus</taxon>
    </lineage>
</organism>
<dbReference type="EMBL" id="JAMDLW010000064">
    <property type="protein sequence ID" value="MCY9523369.1"/>
    <property type="molecule type" value="Genomic_DNA"/>
</dbReference>
<keyword evidence="2" id="KW-1185">Reference proteome</keyword>
<evidence type="ECO:0000313" key="2">
    <source>
        <dbReference type="Proteomes" id="UP001207626"/>
    </source>
</evidence>
<protein>
    <submittedName>
        <fullName evidence="1">Uncharacterized protein</fullName>
    </submittedName>
</protein>
<dbReference type="Proteomes" id="UP001207626">
    <property type="component" value="Unassembled WGS sequence"/>
</dbReference>
<comment type="caution">
    <text evidence="1">The sequence shown here is derived from an EMBL/GenBank/DDBJ whole genome shotgun (WGS) entry which is preliminary data.</text>
</comment>
<evidence type="ECO:0000313" key="1">
    <source>
        <dbReference type="EMBL" id="MCY9523369.1"/>
    </source>
</evidence>
<dbReference type="RefSeq" id="WP_087435255.1">
    <property type="nucleotide sequence ID" value="NZ_JAMDLV010000023.1"/>
</dbReference>
<gene>
    <name evidence="1" type="ORF">M5X09_27600</name>
</gene>
<proteinExistence type="predicted"/>
<accession>A0ABT4E185</accession>
<reference evidence="1 2" key="1">
    <citation type="submission" date="2022-05" db="EMBL/GenBank/DDBJ databases">
        <title>Genome Sequencing of Bee-Associated Microbes.</title>
        <authorList>
            <person name="Dunlap C."/>
        </authorList>
    </citation>
    <scope>NUCLEOTIDE SEQUENCE [LARGE SCALE GENOMIC DNA]</scope>
    <source>
        <strain evidence="1 2">NRRL NRS-1438</strain>
    </source>
</reference>